<sequence length="68" mass="7689">MKASELRKLSEDDLMSKYADLYAELSRVKAAAARGAAKKEIGKIRPLRKNIARVLTVLNEKEVEEENE</sequence>
<dbReference type="GO" id="GO:0000463">
    <property type="term" value="P:maturation of LSU-rRNA from tricistronic rRNA transcript (SSU-rRNA, 5.8S rRNA, LSU-rRNA)"/>
    <property type="evidence" value="ECO:0007669"/>
    <property type="project" value="InterPro"/>
</dbReference>
<dbReference type="SUPFAM" id="SSF46561">
    <property type="entry name" value="Ribosomal protein L29 (L29p)"/>
    <property type="match status" value="1"/>
</dbReference>
<dbReference type="NCBIfam" id="TIGR00012">
    <property type="entry name" value="L29"/>
    <property type="match status" value="1"/>
</dbReference>
<dbReference type="Pfam" id="PF00831">
    <property type="entry name" value="Ribosomal_L29"/>
    <property type="match status" value="1"/>
</dbReference>
<reference evidence="5" key="1">
    <citation type="journal article" date="2015" name="ISME J.">
        <title>Aquifer environment selects for microbial species cohorts in sediment and groundwater.</title>
        <authorList>
            <person name="Hug L.A."/>
            <person name="Thomas B.C."/>
            <person name="Brown C.T."/>
            <person name="Frischkorn K.R."/>
            <person name="Williams K.H."/>
            <person name="Tringe S.G."/>
            <person name="Banfield J.F."/>
        </authorList>
    </citation>
    <scope>NUCLEOTIDE SEQUENCE</scope>
</reference>
<evidence type="ECO:0000256" key="1">
    <source>
        <dbReference type="ARBA" id="ARBA00009254"/>
    </source>
</evidence>
<dbReference type="GO" id="GO:0006412">
    <property type="term" value="P:translation"/>
    <property type="evidence" value="ECO:0007669"/>
    <property type="project" value="UniProtKB-UniRule"/>
</dbReference>
<dbReference type="HAMAP" id="MF_00374">
    <property type="entry name" value="Ribosomal_uL29"/>
    <property type="match status" value="1"/>
</dbReference>
<protein>
    <recommendedName>
        <fullName evidence="4">Large ribosomal subunit protein uL29</fullName>
    </recommendedName>
</protein>
<dbReference type="PANTHER" id="PTHR45722:SF2">
    <property type="entry name" value="LARGE RIBOSOMAL SUBUNIT PROTEIN UL29-RELATED"/>
    <property type="match status" value="1"/>
</dbReference>
<evidence type="ECO:0000256" key="4">
    <source>
        <dbReference type="HAMAP-Rule" id="MF_00374"/>
    </source>
</evidence>
<evidence type="ECO:0000256" key="3">
    <source>
        <dbReference type="ARBA" id="ARBA00023274"/>
    </source>
</evidence>
<keyword evidence="2 4" id="KW-0689">Ribosomal protein</keyword>
<accession>A0A0H4T1J4</accession>
<comment type="similarity">
    <text evidence="1 4">Belongs to the universal ribosomal protein uL29 family.</text>
</comment>
<dbReference type="GO" id="GO:0003729">
    <property type="term" value="F:mRNA binding"/>
    <property type="evidence" value="ECO:0007669"/>
    <property type="project" value="TreeGrafter"/>
</dbReference>
<dbReference type="InterPro" id="IPR001854">
    <property type="entry name" value="Ribosomal_uL29"/>
</dbReference>
<dbReference type="GO" id="GO:0022625">
    <property type="term" value="C:cytosolic large ribosomal subunit"/>
    <property type="evidence" value="ECO:0007669"/>
    <property type="project" value="InterPro"/>
</dbReference>
<proteinExistence type="inferred from homology"/>
<dbReference type="EMBL" id="KT006966">
    <property type="protein sequence ID" value="AKQ01458.1"/>
    <property type="molecule type" value="Genomic_DNA"/>
</dbReference>
<dbReference type="AlphaFoldDB" id="A0A0H4T1J4"/>
<evidence type="ECO:0000313" key="5">
    <source>
        <dbReference type="EMBL" id="AKQ01458.1"/>
    </source>
</evidence>
<name>A0A0H4T1J4_9ARCH</name>
<gene>
    <name evidence="4" type="primary">rpl29</name>
</gene>
<dbReference type="GO" id="GO:0003735">
    <property type="term" value="F:structural constituent of ribosome"/>
    <property type="evidence" value="ECO:0007669"/>
    <property type="project" value="InterPro"/>
</dbReference>
<keyword evidence="3 4" id="KW-0687">Ribonucleoprotein</keyword>
<dbReference type="InterPro" id="IPR045059">
    <property type="entry name" value="Ribosomal_uL29_euk"/>
</dbReference>
<dbReference type="Gene3D" id="1.10.287.310">
    <property type="match status" value="1"/>
</dbReference>
<organism evidence="5">
    <name type="scientific">uncultured thaumarchaeote Rifle_16ft_4_minimus_1872</name>
    <dbReference type="NCBI Taxonomy" id="1665209"/>
    <lineage>
        <taxon>Archaea</taxon>
        <taxon>Nitrososphaerota</taxon>
        <taxon>environmental samples</taxon>
    </lineage>
</organism>
<dbReference type="InterPro" id="IPR036049">
    <property type="entry name" value="Ribosomal_uL29_sf"/>
</dbReference>
<evidence type="ECO:0000256" key="2">
    <source>
        <dbReference type="ARBA" id="ARBA00022980"/>
    </source>
</evidence>
<dbReference type="PANTHER" id="PTHR45722">
    <property type="entry name" value="60S RIBOSOMAL PROTEIN L35"/>
    <property type="match status" value="1"/>
</dbReference>